<dbReference type="AlphaFoldDB" id="A0A7S3GM27"/>
<protein>
    <submittedName>
        <fullName evidence="2">Uncharacterized protein</fullName>
    </submittedName>
</protein>
<dbReference type="EMBL" id="HBIB01050311">
    <property type="protein sequence ID" value="CAE0270906.1"/>
    <property type="molecule type" value="Transcribed_RNA"/>
</dbReference>
<sequence>MTRMLVIFFVVALLVAPLYAIPVAQPNIIQSGRDSNSHTSTKASVAGTPFQCYTYIVGQGDVVETCPDGQTACAGNLGCCDPNTAECDYLTCCYTSLCNKPKTAL</sequence>
<evidence type="ECO:0000256" key="1">
    <source>
        <dbReference type="SAM" id="SignalP"/>
    </source>
</evidence>
<accession>A0A7S3GM27</accession>
<gene>
    <name evidence="2" type="ORF">PBIL07802_LOCUS33261</name>
</gene>
<name>A0A7S3GM27_9EUKA</name>
<keyword evidence="1" id="KW-0732">Signal</keyword>
<reference evidence="2" key="1">
    <citation type="submission" date="2021-01" db="EMBL/GenBank/DDBJ databases">
        <authorList>
            <person name="Corre E."/>
            <person name="Pelletier E."/>
            <person name="Niang G."/>
            <person name="Scheremetjew M."/>
            <person name="Finn R."/>
            <person name="Kale V."/>
            <person name="Holt S."/>
            <person name="Cochrane G."/>
            <person name="Meng A."/>
            <person name="Brown T."/>
            <person name="Cohen L."/>
        </authorList>
    </citation>
    <scope>NUCLEOTIDE SEQUENCE</scope>
    <source>
        <strain evidence="2">NIES-2562</strain>
    </source>
</reference>
<feature type="chain" id="PRO_5031428056" evidence="1">
    <location>
        <begin position="21"/>
        <end position="105"/>
    </location>
</feature>
<organism evidence="2">
    <name type="scientific">Palpitomonas bilix</name>
    <dbReference type="NCBI Taxonomy" id="652834"/>
    <lineage>
        <taxon>Eukaryota</taxon>
        <taxon>Eukaryota incertae sedis</taxon>
    </lineage>
</organism>
<feature type="signal peptide" evidence="1">
    <location>
        <begin position="1"/>
        <end position="20"/>
    </location>
</feature>
<proteinExistence type="predicted"/>
<evidence type="ECO:0000313" key="2">
    <source>
        <dbReference type="EMBL" id="CAE0270906.1"/>
    </source>
</evidence>